<evidence type="ECO:0000256" key="2">
    <source>
        <dbReference type="ARBA" id="ARBA00008335"/>
    </source>
</evidence>
<dbReference type="Proteomes" id="UP000076408">
    <property type="component" value="Unassembled WGS sequence"/>
</dbReference>
<name>A0A182YGM4_ANOST</name>
<dbReference type="GO" id="GO:0022857">
    <property type="term" value="F:transmembrane transporter activity"/>
    <property type="evidence" value="ECO:0007669"/>
    <property type="project" value="InterPro"/>
</dbReference>
<dbReference type="SUPFAM" id="SSF103473">
    <property type="entry name" value="MFS general substrate transporter"/>
    <property type="match status" value="2"/>
</dbReference>
<reference evidence="9" key="1">
    <citation type="journal article" date="2014" name="Genome Biol.">
        <title>Genome analysis of a major urban malaria vector mosquito, Anopheles stephensi.</title>
        <authorList>
            <person name="Jiang X."/>
            <person name="Peery A."/>
            <person name="Hall A.B."/>
            <person name="Sharma A."/>
            <person name="Chen X.G."/>
            <person name="Waterhouse R.M."/>
            <person name="Komissarov A."/>
            <person name="Riehle M.M."/>
            <person name="Shouche Y."/>
            <person name="Sharakhova M.V."/>
            <person name="Lawson D."/>
            <person name="Pakpour N."/>
            <person name="Arensburger P."/>
            <person name="Davidson V.L."/>
            <person name="Eiglmeier K."/>
            <person name="Emrich S."/>
            <person name="George P."/>
            <person name="Kennedy R.C."/>
            <person name="Mane S.P."/>
            <person name="Maslen G."/>
            <person name="Oringanje C."/>
            <person name="Qi Y."/>
            <person name="Settlage R."/>
            <person name="Tojo M."/>
            <person name="Tubio J.M."/>
            <person name="Unger M.F."/>
            <person name="Wang B."/>
            <person name="Vernick K.D."/>
            <person name="Ribeiro J.M."/>
            <person name="James A.A."/>
            <person name="Michel K."/>
            <person name="Riehle M.A."/>
            <person name="Luckhart S."/>
            <person name="Sharakhov I.V."/>
            <person name="Tu Z."/>
        </authorList>
    </citation>
    <scope>NUCLEOTIDE SEQUENCE [LARGE SCALE GENOMIC DNA]</scope>
    <source>
        <strain evidence="9">Indian</strain>
    </source>
</reference>
<organism evidence="8 9">
    <name type="scientific">Anopheles stephensi</name>
    <name type="common">Indo-Pakistan malaria mosquito</name>
    <dbReference type="NCBI Taxonomy" id="30069"/>
    <lineage>
        <taxon>Eukaryota</taxon>
        <taxon>Metazoa</taxon>
        <taxon>Ecdysozoa</taxon>
        <taxon>Arthropoda</taxon>
        <taxon>Hexapoda</taxon>
        <taxon>Insecta</taxon>
        <taxon>Pterygota</taxon>
        <taxon>Neoptera</taxon>
        <taxon>Endopterygota</taxon>
        <taxon>Diptera</taxon>
        <taxon>Nematocera</taxon>
        <taxon>Culicoidea</taxon>
        <taxon>Culicidae</taxon>
        <taxon>Anophelinae</taxon>
        <taxon>Anopheles</taxon>
    </lineage>
</organism>
<evidence type="ECO:0000256" key="3">
    <source>
        <dbReference type="ARBA" id="ARBA00022448"/>
    </source>
</evidence>
<dbReference type="VEuPathDB" id="VectorBase:ASTEI20_035177"/>
<evidence type="ECO:0000313" key="9">
    <source>
        <dbReference type="Proteomes" id="UP000076408"/>
    </source>
</evidence>
<dbReference type="PROSITE" id="PS50850">
    <property type="entry name" value="MFS"/>
    <property type="match status" value="2"/>
</dbReference>
<dbReference type="InterPro" id="IPR011701">
    <property type="entry name" value="MFS"/>
</dbReference>
<dbReference type="VEuPathDB" id="VectorBase:ASTEI07610"/>
<comment type="subcellular location">
    <subcellularLocation>
        <location evidence="1">Membrane</location>
        <topology evidence="1">Multi-pass membrane protein</topology>
    </subcellularLocation>
</comment>
<dbReference type="Pfam" id="PF00083">
    <property type="entry name" value="Sugar_tr"/>
    <property type="match status" value="1"/>
</dbReference>
<dbReference type="VEuPathDB" id="VectorBase:ASTEI20_031023"/>
<evidence type="ECO:0000256" key="1">
    <source>
        <dbReference type="ARBA" id="ARBA00004141"/>
    </source>
</evidence>
<evidence type="ECO:0000313" key="8">
    <source>
        <dbReference type="EnsemblMetazoa" id="ASTEI07610-PA"/>
    </source>
</evidence>
<keyword evidence="5" id="KW-1133">Transmembrane helix</keyword>
<comment type="similarity">
    <text evidence="2">Belongs to the major facilitator superfamily.</text>
</comment>
<proteinExistence type="inferred from homology"/>
<dbReference type="STRING" id="30069.A0A182YGM4"/>
<dbReference type="InterPro" id="IPR036259">
    <property type="entry name" value="MFS_trans_sf"/>
</dbReference>
<evidence type="ECO:0000259" key="7">
    <source>
        <dbReference type="PROSITE" id="PS50850"/>
    </source>
</evidence>
<dbReference type="Pfam" id="PF07690">
    <property type="entry name" value="MFS_1"/>
    <property type="match status" value="1"/>
</dbReference>
<dbReference type="InterPro" id="IPR005828">
    <property type="entry name" value="MFS_sugar_transport-like"/>
</dbReference>
<dbReference type="PANTHER" id="PTHR23511">
    <property type="entry name" value="SYNAPTIC VESICLE GLYCOPROTEIN 2"/>
    <property type="match status" value="1"/>
</dbReference>
<dbReference type="VEuPathDB" id="VectorBase:ASTE004102"/>
<keyword evidence="6" id="KW-0472">Membrane</keyword>
<protein>
    <recommendedName>
        <fullName evidence="7">Major facilitator superfamily (MFS) profile domain-containing protein</fullName>
    </recommendedName>
</protein>
<dbReference type="PANTHER" id="PTHR23511:SF37">
    <property type="entry name" value="MAJOR FACILITATOR SUPERFAMILY (MFS) PROFILE DOMAIN-CONTAINING PROTEIN-RELATED"/>
    <property type="match status" value="1"/>
</dbReference>
<dbReference type="Gene3D" id="1.20.1250.20">
    <property type="entry name" value="MFS general substrate transporter like domains"/>
    <property type="match status" value="2"/>
</dbReference>
<feature type="domain" description="Major facilitator superfamily (MFS) profile" evidence="7">
    <location>
        <begin position="41"/>
        <end position="519"/>
    </location>
</feature>
<dbReference type="AlphaFoldDB" id="A0A182YGM4"/>
<reference evidence="8" key="2">
    <citation type="submission" date="2020-05" db="UniProtKB">
        <authorList>
            <consortium name="EnsemblMetazoa"/>
        </authorList>
    </citation>
    <scope>IDENTIFICATION</scope>
    <source>
        <strain evidence="8">Indian</strain>
    </source>
</reference>
<accession>A0A182YGM4</accession>
<sequence>MVFTVENAKSPGSLEKGQKPPDGHSFDEALELAGFGKVQIVLSILAGLGMMASINEAMGMSIILPASQCDLDLDAGEKGIVGGAVFLGTMFSSYFWGYLADTRGRQLILKYALFATSFFGAISCLATGFVSLLVLRFLTGVCVAAPASTVYAYLGEFTTPSRRSQMLSFASVWGGVGIVYVSLVGWWILSYDWVFVISDSFEFKPWRLLFIVNTLPAFLNGIAFCFCPESPKFLVSRGRNEEALEVLRKVYRLNKGADTTDGYEVTSLRLDPEDEIAREQNGDSSVGLFRSMVQQTLPIVKLPYLVYFIICCVHNIGAFAIYGGLGLWFPEIMNQVFSQQSPVHEDRKVCSILQRNETLPVTVVTEFELCDDEVKIETFLYTLLLGVIGCVYALITSAVLGKIDQKVMMVFNCIVAGVSGIALQFIANSYAVAILFCLEIVFAGYCVLLVNANVVAIFPTNVRAMAVALTNMIGRLSCFVASAVIGLLILRNCPVTFYMLSGLLFLCAGLTFLLPKKMEEAIPHSGLPGTITTVPKSEEEHSTDTTVPKPLEGLSMDPTVPTPPEGHSIDEALELLGFGKVQIALSILSGVSMMTVVNEAVGMSIVLPVAQCDLHFSAWEKGILGGSMLLGIMASSFCWGYLSDTRGRQLILKYTLFATSFFGAISSLATGFVSLLALRFLTGFFVAAPASTVYAYLGEFTTPSRRSQTLSFASVWGGVGIVYVSLIDWWILSYDWVFVIGDSFELKPWRLLFIINTLPAFLNGIAFCFCPESPKYLVSRGRSEEALEVLKKAYMLNKGTDNADGYEVTSLRLDPEDAIAHDQNGNTCLGPIKSTIKEILPILKLPFLGYLIICCIHNIGAFAIYGGLGLWFPDIMNHLFSAAETVEGKTVCGVLQRNGTQGIEVELCNDQKETFLYTMMSGIMSVVQALVVTLLLGKIDVRIMTILNFTIAAIWGGALQHVSNSYAEALFFCLMIVFAGYCVVLVNANMVDIFPTNVRAMALGMANIFGRLSGFVASTLLGHLMIENCEITLIMLALLMGLCSALTIFLPKKHQ</sequence>
<keyword evidence="3" id="KW-0813">Transport</keyword>
<keyword evidence="9" id="KW-1185">Reference proteome</keyword>
<feature type="domain" description="Major facilitator superfamily (MFS) profile" evidence="7">
    <location>
        <begin position="584"/>
        <end position="1055"/>
    </location>
</feature>
<evidence type="ECO:0000256" key="6">
    <source>
        <dbReference type="ARBA" id="ARBA00023136"/>
    </source>
</evidence>
<dbReference type="InterPro" id="IPR020846">
    <property type="entry name" value="MFS_dom"/>
</dbReference>
<evidence type="ECO:0000256" key="5">
    <source>
        <dbReference type="ARBA" id="ARBA00022989"/>
    </source>
</evidence>
<dbReference type="EnsemblMetazoa" id="ASTEI07610-RA">
    <property type="protein sequence ID" value="ASTEI07610-PA"/>
    <property type="gene ID" value="ASTEI07610"/>
</dbReference>
<dbReference type="GO" id="GO:0016020">
    <property type="term" value="C:membrane"/>
    <property type="evidence" value="ECO:0007669"/>
    <property type="project" value="UniProtKB-SubCell"/>
</dbReference>
<keyword evidence="4" id="KW-0812">Transmembrane</keyword>
<evidence type="ECO:0000256" key="4">
    <source>
        <dbReference type="ARBA" id="ARBA00022692"/>
    </source>
</evidence>